<evidence type="ECO:0000256" key="2">
    <source>
        <dbReference type="ARBA" id="ARBA00022722"/>
    </source>
</evidence>
<dbReference type="GO" id="GO:0004519">
    <property type="term" value="F:endonuclease activity"/>
    <property type="evidence" value="ECO:0007669"/>
    <property type="project" value="UniProtKB-KW"/>
</dbReference>
<dbReference type="InterPro" id="IPR007346">
    <property type="entry name" value="Endonuclease-I"/>
</dbReference>
<comment type="caution">
    <text evidence="5">The sequence shown here is derived from an EMBL/GenBank/DDBJ whole genome shotgun (WGS) entry which is preliminary data.</text>
</comment>
<feature type="chain" id="PRO_5012469864" evidence="4">
    <location>
        <begin position="19"/>
        <end position="247"/>
    </location>
</feature>
<gene>
    <name evidence="5" type="ORF">CAL29_18475</name>
</gene>
<dbReference type="InterPro" id="IPR044925">
    <property type="entry name" value="His-Me_finger_sf"/>
</dbReference>
<dbReference type="OrthoDB" id="9800417at2"/>
<dbReference type="Proteomes" id="UP000216020">
    <property type="component" value="Unassembled WGS sequence"/>
</dbReference>
<evidence type="ECO:0000313" key="6">
    <source>
        <dbReference type="Proteomes" id="UP000216020"/>
    </source>
</evidence>
<evidence type="ECO:0000256" key="3">
    <source>
        <dbReference type="ARBA" id="ARBA00022801"/>
    </source>
</evidence>
<dbReference type="AlphaFoldDB" id="A0A261RY96"/>
<dbReference type="EMBL" id="NEVM01000005">
    <property type="protein sequence ID" value="OZI30056.1"/>
    <property type="molecule type" value="Genomic_DNA"/>
</dbReference>
<evidence type="ECO:0000256" key="4">
    <source>
        <dbReference type="SAM" id="SignalP"/>
    </source>
</evidence>
<evidence type="ECO:0000313" key="5">
    <source>
        <dbReference type="EMBL" id="OZI30056.1"/>
    </source>
</evidence>
<keyword evidence="4" id="KW-0732">Signal</keyword>
<reference evidence="6" key="1">
    <citation type="submission" date="2017-05" db="EMBL/GenBank/DDBJ databases">
        <title>Complete and WGS of Bordetella genogroups.</title>
        <authorList>
            <person name="Spilker T."/>
            <person name="Lipuma J."/>
        </authorList>
    </citation>
    <scope>NUCLEOTIDE SEQUENCE [LARGE SCALE GENOMIC DNA]</scope>
    <source>
        <strain evidence="6">AU16122</strain>
    </source>
</reference>
<dbReference type="PANTHER" id="PTHR33607:SF2">
    <property type="entry name" value="ENDONUCLEASE-1"/>
    <property type="match status" value="1"/>
</dbReference>
<dbReference type="GO" id="GO:0016787">
    <property type="term" value="F:hydrolase activity"/>
    <property type="evidence" value="ECO:0007669"/>
    <property type="project" value="UniProtKB-KW"/>
</dbReference>
<keyword evidence="2" id="KW-0540">Nuclease</keyword>
<accession>A0A261RY96</accession>
<protein>
    <submittedName>
        <fullName evidence="5">Endonuclease</fullName>
    </submittedName>
</protein>
<proteinExistence type="inferred from homology"/>
<dbReference type="SUPFAM" id="SSF54060">
    <property type="entry name" value="His-Me finger endonucleases"/>
    <property type="match status" value="1"/>
</dbReference>
<organism evidence="5 6">
    <name type="scientific">Bordetella genomosp. 10</name>
    <dbReference type="NCBI Taxonomy" id="1416804"/>
    <lineage>
        <taxon>Bacteria</taxon>
        <taxon>Pseudomonadati</taxon>
        <taxon>Pseudomonadota</taxon>
        <taxon>Betaproteobacteria</taxon>
        <taxon>Burkholderiales</taxon>
        <taxon>Alcaligenaceae</taxon>
        <taxon>Bordetella</taxon>
    </lineage>
</organism>
<dbReference type="RefSeq" id="WP_094854495.1">
    <property type="nucleotide sequence ID" value="NZ_NEVM01000005.1"/>
</dbReference>
<keyword evidence="3" id="KW-0378">Hydrolase</keyword>
<evidence type="ECO:0000256" key="1">
    <source>
        <dbReference type="ARBA" id="ARBA00006429"/>
    </source>
</evidence>
<sequence length="247" mass="27957">MKYAVLLCLSVLSLPVHAADTALVTRKTAVGHRDFRKAKEVLPAVYQGHEREYYCGCAYAGKHVDLASCGYKTRTNLARAERIEWEHIVPAWVIGHQRQCWQDADKRGGGRKNCGKNDAGYRKAEGDLVNLVPSVGEVNGDRQNFPYSQWTSGKVNMYGQCQTAVDFKHRIVQPRPEIRGEISRIQMYMAATYGLKLSRQDKQLFCAWSRQYPVSAWEQERNRRIAALQGAGNRFVADAAARDAFCR</sequence>
<keyword evidence="5" id="KW-0255">Endonuclease</keyword>
<feature type="signal peptide" evidence="4">
    <location>
        <begin position="1"/>
        <end position="18"/>
    </location>
</feature>
<comment type="similarity">
    <text evidence="1">Belongs to the EndA/NucM nuclease family.</text>
</comment>
<keyword evidence="6" id="KW-1185">Reference proteome</keyword>
<dbReference type="PANTHER" id="PTHR33607">
    <property type="entry name" value="ENDONUCLEASE-1"/>
    <property type="match status" value="1"/>
</dbReference>
<name>A0A261RY96_9BORD</name>
<dbReference type="Pfam" id="PF04231">
    <property type="entry name" value="Endonuclease_1"/>
    <property type="match status" value="1"/>
</dbReference>